<feature type="domain" description="G-protein coupled receptors family 1 profile" evidence="14">
    <location>
        <begin position="161"/>
        <end position="429"/>
    </location>
</feature>
<name>A0A8U0W5K2_9MUSC</name>
<gene>
    <name evidence="16" type="primary">LOC119631936</name>
</gene>
<dbReference type="Gene3D" id="1.20.1070.10">
    <property type="entry name" value="Rhodopsin 7-helix transmembrane proteins"/>
    <property type="match status" value="1"/>
</dbReference>
<evidence type="ECO:0000256" key="3">
    <source>
        <dbReference type="ARBA" id="ARBA00022475"/>
    </source>
</evidence>
<keyword evidence="15" id="KW-1185">Reference proteome</keyword>
<keyword evidence="3" id="KW-1003">Cell membrane</keyword>
<accession>A0A8U0W5K2</accession>
<evidence type="ECO:0000256" key="1">
    <source>
        <dbReference type="ARBA" id="ARBA00004651"/>
    </source>
</evidence>
<evidence type="ECO:0000256" key="11">
    <source>
        <dbReference type="ARBA" id="ARBA00023224"/>
    </source>
</evidence>
<keyword evidence="16" id="KW-0527">Neuropeptide</keyword>
<sequence>MFKLSTIDSSVESATTTNTSSAAIKNTRANLKTSHPPSFMGLIINTTFKKIIKKVTAITEVLLNSTFTNNTPDVNNMLISPASWYNADLLASNYSTIVSVTNLNENDFVDEDDDCYPDNPNFNCTRLEYLEHVLGPQTLQLYKVLLITIIYGCIFITGILGNILICVVIVRHPSMHTATNYYLFSLAVSDLLYLSFGLPTDVIAFWHQYPYLFSLPFCKIRAYISEASTYVSVFTIAAFSVERYLAICHPLHTYAMSGFKRAIRIIIALWLVSFLGAIPFGIMTNIIYTYYPLDNKIIPESAFCSLQLIHDIPLFELSFLVFFLAPMLLIIYFYGRMGAKINSRTLQNLGVQHASKEGEVRHYQSRRAVIRMLAAVVLTFFLCWLPFHLQRLWIIHGRSHSHYLTINEVLFSLAGFSYYISCTINPMLYNVMSHRYRVAFKEVLCNKRKTVPYSNGCGNDASSAREITVASSLYNTSSSDPRCSTRTRSLNFVNNRRERNSIQSNNIIGWRHEICPVLEKNSTLNGTNNIIVCVDNNTNGSTKVFTENEVHETLLNHNNETCI</sequence>
<evidence type="ECO:0000256" key="13">
    <source>
        <dbReference type="SAM" id="Phobius"/>
    </source>
</evidence>
<proteinExistence type="inferred from homology"/>
<reference evidence="16" key="1">
    <citation type="submission" date="2025-08" db="UniProtKB">
        <authorList>
            <consortium name="RefSeq"/>
        </authorList>
    </citation>
    <scope>IDENTIFICATION</scope>
    <source>
        <tissue evidence="16">Whole body pupa</tissue>
    </source>
</reference>
<keyword evidence="4 12" id="KW-0812">Transmembrane</keyword>
<evidence type="ECO:0000256" key="9">
    <source>
        <dbReference type="ARBA" id="ARBA00023170"/>
    </source>
</evidence>
<organism evidence="15 16">
    <name type="scientific">Glossina fuscipes</name>
    <dbReference type="NCBI Taxonomy" id="7396"/>
    <lineage>
        <taxon>Eukaryota</taxon>
        <taxon>Metazoa</taxon>
        <taxon>Ecdysozoa</taxon>
        <taxon>Arthropoda</taxon>
        <taxon>Hexapoda</taxon>
        <taxon>Insecta</taxon>
        <taxon>Pterygota</taxon>
        <taxon>Neoptera</taxon>
        <taxon>Endopterygota</taxon>
        <taxon>Diptera</taxon>
        <taxon>Brachycera</taxon>
        <taxon>Muscomorpha</taxon>
        <taxon>Hippoboscoidea</taxon>
        <taxon>Glossinidae</taxon>
        <taxon>Glossina</taxon>
    </lineage>
</organism>
<feature type="transmembrane region" description="Helical" evidence="13">
    <location>
        <begin position="267"/>
        <end position="291"/>
    </location>
</feature>
<evidence type="ECO:0000256" key="2">
    <source>
        <dbReference type="ARBA" id="ARBA00010663"/>
    </source>
</evidence>
<evidence type="ECO:0000256" key="10">
    <source>
        <dbReference type="ARBA" id="ARBA00023180"/>
    </source>
</evidence>
<evidence type="ECO:0000256" key="4">
    <source>
        <dbReference type="ARBA" id="ARBA00022692"/>
    </source>
</evidence>
<evidence type="ECO:0000256" key="6">
    <source>
        <dbReference type="ARBA" id="ARBA00023040"/>
    </source>
</evidence>
<keyword evidence="5 13" id="KW-1133">Transmembrane helix</keyword>
<feature type="transmembrane region" description="Helical" evidence="13">
    <location>
        <begin position="317"/>
        <end position="335"/>
    </location>
</feature>
<keyword evidence="9 12" id="KW-0675">Receptor</keyword>
<feature type="transmembrane region" description="Helical" evidence="13">
    <location>
        <begin position="368"/>
        <end position="389"/>
    </location>
</feature>
<comment type="similarity">
    <text evidence="2 12">Belongs to the G-protein coupled receptor 1 family.</text>
</comment>
<keyword evidence="6 12" id="KW-0297">G-protein coupled receptor</keyword>
<dbReference type="SUPFAM" id="SSF81321">
    <property type="entry name" value="Family A G protein-coupled receptor-like"/>
    <property type="match status" value="1"/>
</dbReference>
<dbReference type="InterPro" id="IPR017452">
    <property type="entry name" value="GPCR_Rhodpsn_7TM"/>
</dbReference>
<dbReference type="AlphaFoldDB" id="A0A8U0W5K2"/>
<evidence type="ECO:0000256" key="5">
    <source>
        <dbReference type="ARBA" id="ARBA00022989"/>
    </source>
</evidence>
<dbReference type="KEGG" id="gfs:119631936"/>
<keyword evidence="7 13" id="KW-0472">Membrane</keyword>
<dbReference type="GO" id="GO:0005886">
    <property type="term" value="C:plasma membrane"/>
    <property type="evidence" value="ECO:0007669"/>
    <property type="project" value="UniProtKB-SubCell"/>
</dbReference>
<dbReference type="PRINTS" id="PR00237">
    <property type="entry name" value="GPCRRHODOPSN"/>
</dbReference>
<comment type="subcellular location">
    <subcellularLocation>
        <location evidence="1">Cell membrane</location>
        <topology evidence="1">Multi-pass membrane protein</topology>
    </subcellularLocation>
</comment>
<evidence type="ECO:0000313" key="16">
    <source>
        <dbReference type="RefSeq" id="XP_037880462.1"/>
    </source>
</evidence>
<dbReference type="PRINTS" id="PR01565">
    <property type="entry name" value="NEUROMEDINUR"/>
</dbReference>
<dbReference type="GO" id="GO:0001607">
    <property type="term" value="F:neuromedin U receptor activity"/>
    <property type="evidence" value="ECO:0007669"/>
    <property type="project" value="InterPro"/>
</dbReference>
<protein>
    <submittedName>
        <fullName evidence="16">Neuropeptides capa receptor isoform X1</fullName>
    </submittedName>
</protein>
<dbReference type="PANTHER" id="PTHR24243">
    <property type="entry name" value="G-PROTEIN COUPLED RECEPTOR"/>
    <property type="match status" value="1"/>
</dbReference>
<keyword evidence="11 12" id="KW-0807">Transducer</keyword>
<keyword evidence="8" id="KW-1015">Disulfide bond</keyword>
<dbReference type="PANTHER" id="PTHR24243:SF107">
    <property type="entry name" value="NEUROPEPTIDES CAPA RECEPTOR"/>
    <property type="match status" value="1"/>
</dbReference>
<dbReference type="CDD" id="cd15134">
    <property type="entry name" value="7tmA_capaR"/>
    <property type="match status" value="1"/>
</dbReference>
<dbReference type="Proteomes" id="UP000092443">
    <property type="component" value="Unplaced"/>
</dbReference>
<dbReference type="InterPro" id="IPR005390">
    <property type="entry name" value="NeuromedU_rcpt"/>
</dbReference>
<dbReference type="RefSeq" id="XP_037880462.1">
    <property type="nucleotide sequence ID" value="XM_038024534.1"/>
</dbReference>
<dbReference type="GeneID" id="119631936"/>
<feature type="transmembrane region" description="Helical" evidence="13">
    <location>
        <begin position="409"/>
        <end position="431"/>
    </location>
</feature>
<dbReference type="PROSITE" id="PS00237">
    <property type="entry name" value="G_PROTEIN_RECEP_F1_1"/>
    <property type="match status" value="1"/>
</dbReference>
<evidence type="ECO:0000259" key="14">
    <source>
        <dbReference type="PROSITE" id="PS50262"/>
    </source>
</evidence>
<keyword evidence="10" id="KW-0325">Glycoprotein</keyword>
<dbReference type="Pfam" id="PF00001">
    <property type="entry name" value="7tm_1"/>
    <property type="match status" value="1"/>
</dbReference>
<dbReference type="PROSITE" id="PS50262">
    <property type="entry name" value="G_PROTEIN_RECEP_F1_2"/>
    <property type="match status" value="1"/>
</dbReference>
<dbReference type="SMART" id="SM01381">
    <property type="entry name" value="7TM_GPCR_Srsx"/>
    <property type="match status" value="1"/>
</dbReference>
<dbReference type="InterPro" id="IPR000276">
    <property type="entry name" value="GPCR_Rhodpsn"/>
</dbReference>
<feature type="transmembrane region" description="Helical" evidence="13">
    <location>
        <begin position="227"/>
        <end position="246"/>
    </location>
</feature>
<evidence type="ECO:0000256" key="12">
    <source>
        <dbReference type="RuleBase" id="RU000688"/>
    </source>
</evidence>
<feature type="transmembrane region" description="Helical" evidence="13">
    <location>
        <begin position="182"/>
        <end position="207"/>
    </location>
</feature>
<evidence type="ECO:0000256" key="8">
    <source>
        <dbReference type="ARBA" id="ARBA00023157"/>
    </source>
</evidence>
<evidence type="ECO:0000313" key="15">
    <source>
        <dbReference type="Proteomes" id="UP000092443"/>
    </source>
</evidence>
<feature type="transmembrane region" description="Helical" evidence="13">
    <location>
        <begin position="144"/>
        <end position="170"/>
    </location>
</feature>
<evidence type="ECO:0000256" key="7">
    <source>
        <dbReference type="ARBA" id="ARBA00023136"/>
    </source>
</evidence>